<feature type="transmembrane region" description="Helical" evidence="1">
    <location>
        <begin position="131"/>
        <end position="159"/>
    </location>
</feature>
<dbReference type="AlphaFoldDB" id="A0AAD3D0G6"/>
<reference evidence="2 3" key="1">
    <citation type="journal article" date="2021" name="Sci. Rep.">
        <title>The genome of the diatom Chaetoceros tenuissimus carries an ancient integrated fragment of an extant virus.</title>
        <authorList>
            <person name="Hongo Y."/>
            <person name="Kimura K."/>
            <person name="Takaki Y."/>
            <person name="Yoshida Y."/>
            <person name="Baba S."/>
            <person name="Kobayashi G."/>
            <person name="Nagasaki K."/>
            <person name="Hano T."/>
            <person name="Tomaru Y."/>
        </authorList>
    </citation>
    <scope>NUCLEOTIDE SEQUENCE [LARGE SCALE GENOMIC DNA]</scope>
    <source>
        <strain evidence="2 3">NIES-3715</strain>
    </source>
</reference>
<dbReference type="EMBL" id="BLLK01000049">
    <property type="protein sequence ID" value="GFH55571.1"/>
    <property type="molecule type" value="Genomic_DNA"/>
</dbReference>
<feature type="transmembrane region" description="Helical" evidence="1">
    <location>
        <begin position="197"/>
        <end position="219"/>
    </location>
</feature>
<keyword evidence="3" id="KW-1185">Reference proteome</keyword>
<sequence length="349" mass="38441">MSKAITAFNPSPARKAIFSIASVVLGLWTFKTVNEISGPAFEPILQACMDKSIPQEQFAELTGYHAYDPYVGLKIFDPLVCLITQFLLELRETFPAGLFVWMSIITIALPLGMTQLVEAGRSDTSKKSPIYYPIIIGLLGQLFGISVIFPLIWVPSYIFGCGYGPATLYRFNFLVPILIPTVALSLFVFIAPTETQWWTVSAGILGGPIPALGGMVYWNDKNTIPTTAKSLQDNIKNVKVYSRLLMPTAIFAWYALLFVTFDNLEGSLWDAIWTNAGPSVRFMTIDAGILYLAYIMWFAFHSEIIAIKVLLLTFVVGPGGAGLIMLGKLEELKANSNGIELVGDKKKKA</sequence>
<accession>A0AAD3D0G6</accession>
<dbReference type="Proteomes" id="UP001054902">
    <property type="component" value="Unassembled WGS sequence"/>
</dbReference>
<keyword evidence="1" id="KW-1133">Transmembrane helix</keyword>
<feature type="transmembrane region" description="Helical" evidence="1">
    <location>
        <begin position="307"/>
        <end position="326"/>
    </location>
</feature>
<feature type="transmembrane region" description="Helical" evidence="1">
    <location>
        <begin position="93"/>
        <end position="111"/>
    </location>
</feature>
<comment type="caution">
    <text evidence="2">The sequence shown here is derived from an EMBL/GenBank/DDBJ whole genome shotgun (WGS) entry which is preliminary data.</text>
</comment>
<organism evidence="2 3">
    <name type="scientific">Chaetoceros tenuissimus</name>
    <dbReference type="NCBI Taxonomy" id="426638"/>
    <lineage>
        <taxon>Eukaryota</taxon>
        <taxon>Sar</taxon>
        <taxon>Stramenopiles</taxon>
        <taxon>Ochrophyta</taxon>
        <taxon>Bacillariophyta</taxon>
        <taxon>Coscinodiscophyceae</taxon>
        <taxon>Chaetocerotophycidae</taxon>
        <taxon>Chaetocerotales</taxon>
        <taxon>Chaetocerotaceae</taxon>
        <taxon>Chaetoceros</taxon>
    </lineage>
</organism>
<evidence type="ECO:0000256" key="1">
    <source>
        <dbReference type="SAM" id="Phobius"/>
    </source>
</evidence>
<evidence type="ECO:0000313" key="3">
    <source>
        <dbReference type="Proteomes" id="UP001054902"/>
    </source>
</evidence>
<keyword evidence="1" id="KW-0812">Transmembrane</keyword>
<gene>
    <name evidence="2" type="ORF">CTEN210_12047</name>
</gene>
<name>A0AAD3D0G6_9STRA</name>
<feature type="transmembrane region" description="Helical" evidence="1">
    <location>
        <begin position="281"/>
        <end position="300"/>
    </location>
</feature>
<feature type="transmembrane region" description="Helical" evidence="1">
    <location>
        <begin position="171"/>
        <end position="191"/>
    </location>
</feature>
<evidence type="ECO:0000313" key="2">
    <source>
        <dbReference type="EMBL" id="GFH55571.1"/>
    </source>
</evidence>
<feature type="transmembrane region" description="Helical" evidence="1">
    <location>
        <begin position="240"/>
        <end position="261"/>
    </location>
</feature>
<proteinExistence type="predicted"/>
<keyword evidence="1" id="KW-0472">Membrane</keyword>
<protein>
    <submittedName>
        <fullName evidence="2">Uncharacterized protein</fullName>
    </submittedName>
</protein>